<organism evidence="14 15">
    <name type="scientific">Paralabilibaculum antarcticum</name>
    <dbReference type="NCBI Taxonomy" id="2912572"/>
    <lineage>
        <taxon>Bacteria</taxon>
        <taxon>Pseudomonadati</taxon>
        <taxon>Bacteroidota</taxon>
        <taxon>Bacteroidia</taxon>
        <taxon>Marinilabiliales</taxon>
        <taxon>Marinifilaceae</taxon>
        <taxon>Paralabilibaculum</taxon>
    </lineage>
</organism>
<comment type="catalytic activity">
    <reaction evidence="10">
        <text>O-phospho-L-homoserine + H2O = L-threonine + phosphate</text>
        <dbReference type="Rhea" id="RHEA:10840"/>
        <dbReference type="ChEBI" id="CHEBI:15377"/>
        <dbReference type="ChEBI" id="CHEBI:43474"/>
        <dbReference type="ChEBI" id="CHEBI:57590"/>
        <dbReference type="ChEBI" id="CHEBI:57926"/>
        <dbReference type="EC" id="4.2.3.1"/>
    </reaction>
</comment>
<evidence type="ECO:0000256" key="9">
    <source>
        <dbReference type="ARBA" id="ARBA00023239"/>
    </source>
</evidence>
<gene>
    <name evidence="14" type="primary">thrC</name>
    <name evidence="14" type="ORF">L3049_05000</name>
</gene>
<evidence type="ECO:0000256" key="2">
    <source>
        <dbReference type="ARBA" id="ARBA00004979"/>
    </source>
</evidence>
<dbReference type="InterPro" id="IPR000634">
    <property type="entry name" value="Ser/Thr_deHydtase_PyrdxlP-BS"/>
</dbReference>
<evidence type="ECO:0000256" key="10">
    <source>
        <dbReference type="ARBA" id="ARBA00049144"/>
    </source>
</evidence>
<proteinExistence type="inferred from homology"/>
<dbReference type="InterPro" id="IPR004450">
    <property type="entry name" value="Thr_synthase-like"/>
</dbReference>
<keyword evidence="6" id="KW-0028">Amino-acid biosynthesis</keyword>
<reference evidence="14 15" key="1">
    <citation type="submission" date="2022-01" db="EMBL/GenBank/DDBJ databases">
        <title>Labilibaculum sp. nov, a marine bacterium isolated from Antarctica.</title>
        <authorList>
            <person name="Dai W."/>
        </authorList>
    </citation>
    <scope>NUCLEOTIDE SEQUENCE [LARGE SCALE GENOMIC DNA]</scope>
    <source>
        <strain evidence="14 15">DW002</strain>
    </source>
</reference>
<evidence type="ECO:0000256" key="5">
    <source>
        <dbReference type="ARBA" id="ARBA00018679"/>
    </source>
</evidence>
<dbReference type="EC" id="4.2.3.1" evidence="4 11"/>
<evidence type="ECO:0000256" key="7">
    <source>
        <dbReference type="ARBA" id="ARBA00022697"/>
    </source>
</evidence>
<dbReference type="Gene3D" id="3.90.1380.10">
    <property type="entry name" value="Threonine synthase, N-terminal domain"/>
    <property type="match status" value="1"/>
</dbReference>
<evidence type="ECO:0000256" key="1">
    <source>
        <dbReference type="ARBA" id="ARBA00001933"/>
    </source>
</evidence>
<dbReference type="PANTHER" id="PTHR42690">
    <property type="entry name" value="THREONINE SYNTHASE FAMILY MEMBER"/>
    <property type="match status" value="1"/>
</dbReference>
<keyword evidence="9 14" id="KW-0456">Lyase</keyword>
<comment type="caution">
    <text evidence="14">The sequence shown here is derived from an EMBL/GenBank/DDBJ whole genome shotgun (WGS) entry which is preliminary data.</text>
</comment>
<dbReference type="Pfam" id="PF14821">
    <property type="entry name" value="Thr_synth_N"/>
    <property type="match status" value="1"/>
</dbReference>
<evidence type="ECO:0000259" key="13">
    <source>
        <dbReference type="Pfam" id="PF14821"/>
    </source>
</evidence>
<accession>A0ABT5VQ37</accession>
<feature type="domain" description="Threonine synthase N-terminal" evidence="13">
    <location>
        <begin position="2"/>
        <end position="78"/>
    </location>
</feature>
<comment type="pathway">
    <text evidence="2">Amino-acid biosynthesis; L-threonine biosynthesis; L-threonine from L-aspartate: step 5/5.</text>
</comment>
<dbReference type="Pfam" id="PF24857">
    <property type="entry name" value="THR4_C"/>
    <property type="match status" value="1"/>
</dbReference>
<dbReference type="InterPro" id="IPR029144">
    <property type="entry name" value="Thr_synth_N"/>
</dbReference>
<dbReference type="GO" id="GO:0004795">
    <property type="term" value="F:threonine synthase activity"/>
    <property type="evidence" value="ECO:0007669"/>
    <property type="project" value="UniProtKB-EC"/>
</dbReference>
<protein>
    <recommendedName>
        <fullName evidence="5 11">Threonine synthase</fullName>
        <ecNumber evidence="4 11">4.2.3.1</ecNumber>
    </recommendedName>
</protein>
<feature type="domain" description="Tryptophan synthase beta chain-like PALP" evidence="12">
    <location>
        <begin position="97"/>
        <end position="367"/>
    </location>
</feature>
<dbReference type="InterPro" id="IPR001926">
    <property type="entry name" value="TrpB-like_PALP"/>
</dbReference>
<evidence type="ECO:0000313" key="15">
    <source>
        <dbReference type="Proteomes" id="UP001528920"/>
    </source>
</evidence>
<comment type="similarity">
    <text evidence="3">Belongs to the threonine synthase family.</text>
</comment>
<comment type="cofactor">
    <cofactor evidence="1">
        <name>pyridoxal 5'-phosphate</name>
        <dbReference type="ChEBI" id="CHEBI:597326"/>
    </cofactor>
</comment>
<sequence>MKYFSTNNTELRYSFKEAVIKGLAPDKGLFFPVSIPKLSDAFFKNLPNLSLPEIGFEVAKHFVGDDISDANLREITEEVLNFPIPVVPVEEGISTLELFHGPTCAFKDVGARFMSRCLSAFAKKSQEDVTILVATSGDTGSAVANGFLGVEGVQVIILYPAGKVSKIQEQQLTTMGQNITALEVDGTFDDCQALVKTAFADKELNEKLNLTSANSINIARLLPQSFYYFYAWAQMQPTNKKLVFSVPSGNYGNLTGGLLAKQMGLPIHSFVAAANKNKVVPDYLASGKYEPKASVQTISNAMDVGTPSNFARMMEMYQDRHADVIKDVNGAWYTDEETEEAMLDVYNRTKYILDPHGAVAYLGLKKYLNVKDELGIFLETAHPAKFKDTVEAVLNTEIKIPDYLQECLGKKKLSFLISKEFNDFKAYLLKID</sequence>
<dbReference type="EMBL" id="JAKJSC010000001">
    <property type="protein sequence ID" value="MDE5417360.1"/>
    <property type="molecule type" value="Genomic_DNA"/>
</dbReference>
<dbReference type="InterPro" id="IPR036052">
    <property type="entry name" value="TrpB-like_PALP_sf"/>
</dbReference>
<keyword evidence="15" id="KW-1185">Reference proteome</keyword>
<dbReference type="Gene3D" id="3.40.50.1100">
    <property type="match status" value="2"/>
</dbReference>
<keyword evidence="7" id="KW-0791">Threonine biosynthesis</keyword>
<dbReference type="PANTHER" id="PTHR42690:SF1">
    <property type="entry name" value="THREONINE SYNTHASE-LIKE 2"/>
    <property type="match status" value="1"/>
</dbReference>
<dbReference type="RefSeq" id="WP_275108699.1">
    <property type="nucleotide sequence ID" value="NZ_JAKJSC010000001.1"/>
</dbReference>
<keyword evidence="8" id="KW-0663">Pyridoxal phosphate</keyword>
<dbReference type="PROSITE" id="PS00165">
    <property type="entry name" value="DEHYDRATASE_SER_THR"/>
    <property type="match status" value="1"/>
</dbReference>
<dbReference type="CDD" id="cd01560">
    <property type="entry name" value="Thr-synth_2"/>
    <property type="match status" value="1"/>
</dbReference>
<evidence type="ECO:0000256" key="6">
    <source>
        <dbReference type="ARBA" id="ARBA00022605"/>
    </source>
</evidence>
<dbReference type="InterPro" id="IPR037158">
    <property type="entry name" value="Thr_synth_N_sf"/>
</dbReference>
<dbReference type="Proteomes" id="UP001528920">
    <property type="component" value="Unassembled WGS sequence"/>
</dbReference>
<evidence type="ECO:0000259" key="12">
    <source>
        <dbReference type="Pfam" id="PF00291"/>
    </source>
</evidence>
<dbReference type="InterPro" id="IPR051166">
    <property type="entry name" value="Threonine_Synthase"/>
</dbReference>
<evidence type="ECO:0000256" key="11">
    <source>
        <dbReference type="NCBIfam" id="TIGR00260"/>
    </source>
</evidence>
<evidence type="ECO:0000313" key="14">
    <source>
        <dbReference type="EMBL" id="MDE5417360.1"/>
    </source>
</evidence>
<name>A0ABT5VQ37_9BACT</name>
<evidence type="ECO:0000256" key="3">
    <source>
        <dbReference type="ARBA" id="ARBA00005517"/>
    </source>
</evidence>
<dbReference type="SUPFAM" id="SSF53686">
    <property type="entry name" value="Tryptophan synthase beta subunit-like PLP-dependent enzymes"/>
    <property type="match status" value="1"/>
</dbReference>
<evidence type="ECO:0000256" key="8">
    <source>
        <dbReference type="ARBA" id="ARBA00022898"/>
    </source>
</evidence>
<evidence type="ECO:0000256" key="4">
    <source>
        <dbReference type="ARBA" id="ARBA00013028"/>
    </source>
</evidence>
<dbReference type="NCBIfam" id="TIGR00260">
    <property type="entry name" value="thrC"/>
    <property type="match status" value="1"/>
</dbReference>
<dbReference type="Pfam" id="PF00291">
    <property type="entry name" value="PALP"/>
    <property type="match status" value="1"/>
</dbReference>